<accession>A0A6N3BL86</accession>
<dbReference type="PANTHER" id="PTHR43847">
    <property type="entry name" value="BLL3993 PROTEIN"/>
    <property type="match status" value="1"/>
</dbReference>
<gene>
    <name evidence="6" type="ORF">SSLFYP27_01257</name>
</gene>
<evidence type="ECO:0000256" key="2">
    <source>
        <dbReference type="ARBA" id="ARBA00022692"/>
    </source>
</evidence>
<evidence type="ECO:0000256" key="4">
    <source>
        <dbReference type="ARBA" id="ARBA00023136"/>
    </source>
</evidence>
<keyword evidence="2 5" id="KW-0812">Transmembrane</keyword>
<protein>
    <submittedName>
        <fullName evidence="6">Isoprenylcysteine carboxyl methyltransferase (ICMT) family protein</fullName>
    </submittedName>
</protein>
<feature type="transmembrane region" description="Helical" evidence="5">
    <location>
        <begin position="42"/>
        <end position="60"/>
    </location>
</feature>
<reference evidence="6" key="1">
    <citation type="submission" date="2019-11" db="EMBL/GenBank/DDBJ databases">
        <authorList>
            <person name="Feng L."/>
        </authorList>
    </citation>
    <scope>NUCLEOTIDE SEQUENCE</scope>
    <source>
        <strain evidence="6">SsimulansLFYP27</strain>
    </source>
</reference>
<organism evidence="6">
    <name type="scientific">Staphylococcus simulans</name>
    <dbReference type="NCBI Taxonomy" id="1286"/>
    <lineage>
        <taxon>Bacteria</taxon>
        <taxon>Bacillati</taxon>
        <taxon>Bacillota</taxon>
        <taxon>Bacilli</taxon>
        <taxon>Bacillales</taxon>
        <taxon>Staphylococcaceae</taxon>
        <taxon>Staphylococcus</taxon>
    </lineage>
</organism>
<name>A0A6N3BL86_STASI</name>
<evidence type="ECO:0000313" key="6">
    <source>
        <dbReference type="EMBL" id="VYU03438.1"/>
    </source>
</evidence>
<proteinExistence type="predicted"/>
<dbReference type="PANTHER" id="PTHR43847:SF1">
    <property type="entry name" value="BLL3993 PROTEIN"/>
    <property type="match status" value="1"/>
</dbReference>
<keyword evidence="4 5" id="KW-0472">Membrane</keyword>
<feature type="transmembrane region" description="Helical" evidence="5">
    <location>
        <begin position="128"/>
        <end position="153"/>
    </location>
</feature>
<dbReference type="Gene3D" id="1.20.120.1630">
    <property type="match status" value="1"/>
</dbReference>
<keyword evidence="3 5" id="KW-1133">Transmembrane helix</keyword>
<dbReference type="InterPro" id="IPR007269">
    <property type="entry name" value="ICMT_MeTrfase"/>
</dbReference>
<keyword evidence="6" id="KW-0489">Methyltransferase</keyword>
<dbReference type="GO" id="GO:0016020">
    <property type="term" value="C:membrane"/>
    <property type="evidence" value="ECO:0007669"/>
    <property type="project" value="UniProtKB-SubCell"/>
</dbReference>
<dbReference type="AlphaFoldDB" id="A0A6N3BL86"/>
<dbReference type="GO" id="GO:0004671">
    <property type="term" value="F:protein C-terminal S-isoprenylcysteine carboxyl O-methyltransferase activity"/>
    <property type="evidence" value="ECO:0007669"/>
    <property type="project" value="InterPro"/>
</dbReference>
<sequence>MVLMILGLFFIIRLYSLSISIRHERELIAQGAVQYGAKNSKYLALLHILIYVASFVYATIAQPAFNVVSQIGLVLLIVSYVMLFWVIRTLGPIWTLKVYILKEHHIVKSGLFKFVKHPNYFLNIIPELIGVILLTQAYPVSVLLIPYAVSLYVRIQQEESAMAHLK</sequence>
<evidence type="ECO:0000256" key="3">
    <source>
        <dbReference type="ARBA" id="ARBA00022989"/>
    </source>
</evidence>
<dbReference type="GO" id="GO:0032259">
    <property type="term" value="P:methylation"/>
    <property type="evidence" value="ECO:0007669"/>
    <property type="project" value="UniProtKB-KW"/>
</dbReference>
<evidence type="ECO:0000256" key="1">
    <source>
        <dbReference type="ARBA" id="ARBA00004141"/>
    </source>
</evidence>
<dbReference type="InterPro" id="IPR052527">
    <property type="entry name" value="Metal_cation-efflux_comp"/>
</dbReference>
<evidence type="ECO:0000256" key="5">
    <source>
        <dbReference type="SAM" id="Phobius"/>
    </source>
</evidence>
<comment type="subcellular location">
    <subcellularLocation>
        <location evidence="1">Membrane</location>
        <topology evidence="1">Multi-pass membrane protein</topology>
    </subcellularLocation>
</comment>
<dbReference type="EMBL" id="CACRUO010000030">
    <property type="protein sequence ID" value="VYU03438.1"/>
    <property type="molecule type" value="Genomic_DNA"/>
</dbReference>
<dbReference type="Pfam" id="PF04140">
    <property type="entry name" value="ICMT"/>
    <property type="match status" value="1"/>
</dbReference>
<keyword evidence="6" id="KW-0808">Transferase</keyword>
<feature type="transmembrane region" description="Helical" evidence="5">
    <location>
        <begin position="67"/>
        <end position="87"/>
    </location>
</feature>
<dbReference type="RefSeq" id="WP_002480370.1">
    <property type="nucleotide sequence ID" value="NZ_CACRUO010000030.1"/>
</dbReference>